<feature type="region of interest" description="Disordered" evidence="2">
    <location>
        <begin position="130"/>
        <end position="157"/>
    </location>
</feature>
<dbReference type="Pfam" id="PF09728">
    <property type="entry name" value="Taxilin"/>
    <property type="match status" value="1"/>
</dbReference>
<evidence type="ECO:0000256" key="2">
    <source>
        <dbReference type="SAM" id="MobiDB-lite"/>
    </source>
</evidence>
<reference evidence="3" key="1">
    <citation type="submission" date="2021-03" db="EMBL/GenBank/DDBJ databases">
        <authorList>
            <person name="Tagirdzhanova G."/>
        </authorList>
    </citation>
    <scope>NUCLEOTIDE SEQUENCE</scope>
</reference>
<feature type="compositionally biased region" description="Basic and acidic residues" evidence="2">
    <location>
        <begin position="358"/>
        <end position="368"/>
    </location>
</feature>
<feature type="compositionally biased region" description="Polar residues" evidence="2">
    <location>
        <begin position="1"/>
        <end position="10"/>
    </location>
</feature>
<dbReference type="PANTHER" id="PTHR16127:SF13">
    <property type="entry name" value="GH01188P"/>
    <property type="match status" value="1"/>
</dbReference>
<evidence type="ECO:0008006" key="5">
    <source>
        <dbReference type="Google" id="ProtNLM"/>
    </source>
</evidence>
<organism evidence="3 4">
    <name type="scientific">Gomphillus americanus</name>
    <dbReference type="NCBI Taxonomy" id="1940652"/>
    <lineage>
        <taxon>Eukaryota</taxon>
        <taxon>Fungi</taxon>
        <taxon>Dikarya</taxon>
        <taxon>Ascomycota</taxon>
        <taxon>Pezizomycotina</taxon>
        <taxon>Lecanoromycetes</taxon>
        <taxon>OSLEUM clade</taxon>
        <taxon>Ostropomycetidae</taxon>
        <taxon>Ostropales</taxon>
        <taxon>Graphidaceae</taxon>
        <taxon>Gomphilloideae</taxon>
        <taxon>Gomphillus</taxon>
    </lineage>
</organism>
<dbReference type="PANTHER" id="PTHR16127">
    <property type="entry name" value="TAXILIN"/>
    <property type="match status" value="1"/>
</dbReference>
<evidence type="ECO:0000313" key="3">
    <source>
        <dbReference type="EMBL" id="CAF9916495.1"/>
    </source>
</evidence>
<feature type="compositionally biased region" description="Low complexity" evidence="2">
    <location>
        <begin position="21"/>
        <end position="39"/>
    </location>
</feature>
<evidence type="ECO:0000256" key="1">
    <source>
        <dbReference type="ARBA" id="ARBA00009550"/>
    </source>
</evidence>
<keyword evidence="4" id="KW-1185">Reference proteome</keyword>
<feature type="compositionally biased region" description="Acidic residues" evidence="2">
    <location>
        <begin position="398"/>
        <end position="431"/>
    </location>
</feature>
<dbReference type="OrthoDB" id="425555at2759"/>
<comment type="caution">
    <text evidence="3">The sequence shown here is derived from an EMBL/GenBank/DDBJ whole genome shotgun (WGS) entry which is preliminary data.</text>
</comment>
<feature type="region of interest" description="Disordered" evidence="2">
    <location>
        <begin position="382"/>
        <end position="478"/>
    </location>
</feature>
<protein>
    <recommendedName>
        <fullName evidence="5">Alpha-taxilin</fullName>
    </recommendedName>
</protein>
<feature type="region of interest" description="Disordered" evidence="2">
    <location>
        <begin position="1"/>
        <end position="59"/>
    </location>
</feature>
<accession>A0A8H3ID93</accession>
<dbReference type="InterPro" id="IPR026183">
    <property type="entry name" value="Taxilin_fam"/>
</dbReference>
<name>A0A8H3ID93_9LECA</name>
<dbReference type="AlphaFoldDB" id="A0A8H3ID93"/>
<evidence type="ECO:0000313" key="4">
    <source>
        <dbReference type="Proteomes" id="UP000664169"/>
    </source>
</evidence>
<dbReference type="EMBL" id="CAJPDQ010000011">
    <property type="protein sequence ID" value="CAF9916495.1"/>
    <property type="molecule type" value="Genomic_DNA"/>
</dbReference>
<proteinExistence type="inferred from homology"/>
<gene>
    <name evidence="3" type="ORF">GOMPHAMPRED_001025</name>
</gene>
<feature type="region of interest" description="Disordered" evidence="2">
    <location>
        <begin position="358"/>
        <end position="377"/>
    </location>
</feature>
<dbReference type="GO" id="GO:0019905">
    <property type="term" value="F:syntaxin binding"/>
    <property type="evidence" value="ECO:0007669"/>
    <property type="project" value="InterPro"/>
</dbReference>
<dbReference type="Proteomes" id="UP000664169">
    <property type="component" value="Unassembled WGS sequence"/>
</dbReference>
<comment type="similarity">
    <text evidence="1">Belongs to the taxilin family.</text>
</comment>
<sequence>MAATQSSAGLQTDDAGKHSSSDALTTTPTLSSTSTMNGTKSKKNAKSTKAMPDPNETGKLLAAMINQLELNVADEKDQAQEIEREVRKATRDLNNLLAGMGTPMEKIEALQKRNQELLGEMKKLEREYTKVKKRSDQLQKERDTSRSELNRTTGLKEKMEKVARDFTKDNKKIRDDLRRVQETEKRSREHMSERHEALLGDIDRIISRKLGDDADLINRTTEEQFRQKFKTFFDQYNLREMHLLSILRTKDTEIQHLITKVEHQKKIADSELLRARQLSAQVSTFSQTETELRSQLNIYVEKFKQVEDTLNNSNDLFLTFRKEMEDMSKKTKRLEKENMNLTRKQELTNRNIVDMVEERTKMERDNKSLRKKNATLESLVRRMQDQGRGTGLNHQVDMDDDTHSEYGSGEEDEYDVASDEAEYDDDTEEDLAMQNGPPPSSHRGDQHHHPPPPPPPAGDSAARNTHINGDSSRDVIVA</sequence>